<evidence type="ECO:0000313" key="4">
    <source>
        <dbReference type="Proteomes" id="UP000265618"/>
    </source>
</evidence>
<dbReference type="InterPro" id="IPR000477">
    <property type="entry name" value="RT_dom"/>
</dbReference>
<feature type="region of interest" description="Disordered" evidence="1">
    <location>
        <begin position="1"/>
        <end position="65"/>
    </location>
</feature>
<dbReference type="OrthoDB" id="8063823at2759"/>
<feature type="domain" description="Reverse transcriptase" evidence="2">
    <location>
        <begin position="831"/>
        <end position="1109"/>
    </location>
</feature>
<name>A0A391NRL1_9EUKA</name>
<feature type="region of interest" description="Disordered" evidence="1">
    <location>
        <begin position="451"/>
        <end position="476"/>
    </location>
</feature>
<dbReference type="PROSITE" id="PS50878">
    <property type="entry name" value="RT_POL"/>
    <property type="match status" value="1"/>
</dbReference>
<dbReference type="Pfam" id="PF00078">
    <property type="entry name" value="RVT_1"/>
    <property type="match status" value="1"/>
</dbReference>
<dbReference type="PANTHER" id="PTHR19446">
    <property type="entry name" value="REVERSE TRANSCRIPTASES"/>
    <property type="match status" value="1"/>
</dbReference>
<protein>
    <recommendedName>
        <fullName evidence="2">Reverse transcriptase domain-containing protein</fullName>
    </recommendedName>
</protein>
<dbReference type="SUPFAM" id="SSF56672">
    <property type="entry name" value="DNA/RNA polymerases"/>
    <property type="match status" value="1"/>
</dbReference>
<gene>
    <name evidence="3" type="ORF">KIPB_009490</name>
</gene>
<feature type="compositionally biased region" description="Acidic residues" evidence="1">
    <location>
        <begin position="452"/>
        <end position="476"/>
    </location>
</feature>
<reference evidence="3 4" key="1">
    <citation type="journal article" date="2018" name="PLoS ONE">
        <title>The draft genome of Kipferlia bialata reveals reductive genome evolution in fornicate parasites.</title>
        <authorList>
            <person name="Tanifuji G."/>
            <person name="Takabayashi S."/>
            <person name="Kume K."/>
            <person name="Takagi M."/>
            <person name="Nakayama T."/>
            <person name="Kamikawa R."/>
            <person name="Inagaki Y."/>
            <person name="Hashimoto T."/>
        </authorList>
    </citation>
    <scope>NUCLEOTIDE SEQUENCE [LARGE SCALE GENOMIC DNA]</scope>
    <source>
        <strain evidence="3">NY0173</strain>
    </source>
</reference>
<evidence type="ECO:0000313" key="3">
    <source>
        <dbReference type="EMBL" id="GCA63360.1"/>
    </source>
</evidence>
<dbReference type="Proteomes" id="UP000265618">
    <property type="component" value="Unassembled WGS sequence"/>
</dbReference>
<evidence type="ECO:0000259" key="2">
    <source>
        <dbReference type="PROSITE" id="PS50878"/>
    </source>
</evidence>
<organism evidence="3 4">
    <name type="scientific">Kipferlia bialata</name>
    <dbReference type="NCBI Taxonomy" id="797122"/>
    <lineage>
        <taxon>Eukaryota</taxon>
        <taxon>Metamonada</taxon>
        <taxon>Carpediemonas-like organisms</taxon>
        <taxon>Kipferlia</taxon>
    </lineage>
</organism>
<evidence type="ECO:0000256" key="1">
    <source>
        <dbReference type="SAM" id="MobiDB-lite"/>
    </source>
</evidence>
<proteinExistence type="predicted"/>
<dbReference type="CDD" id="cd01650">
    <property type="entry name" value="RT_nLTR_like"/>
    <property type="match status" value="1"/>
</dbReference>
<dbReference type="EMBL" id="BDIP01003237">
    <property type="protein sequence ID" value="GCA63360.1"/>
    <property type="molecule type" value="Genomic_DNA"/>
</dbReference>
<dbReference type="InterPro" id="IPR043502">
    <property type="entry name" value="DNA/RNA_pol_sf"/>
</dbReference>
<keyword evidence="4" id="KW-1185">Reference proteome</keyword>
<accession>A0A391NRL1</accession>
<sequence>MTLSGISSAIAAESVGTAQTVMDDAEESSVEAKEVESATEAETSVIEPSATSSTKPVVGAGRESVGEVEAVADTQVEPSAVAEAVESVREAETLPVPTAERVGGMGMETADESDTQSDDRVLNGIAGMKLSVSLPTLPAEIGRLEFATWIAETAVLPPGKGGVDAKSIKRLAQYLVEVWPCKDGDMRPEGLSKGRLAKGKICSLLAEWARRIDDATYTDAMTPLPRKDGEDSQSSMEIIVEWYGEGGRVMTYPSNVPISSIIESQQEGTQWLHGACALNPEKTLTEAGVRAGSTVQVVVGQLGGRGRQTKLLIPKTRGEFEVWITRPPLTGGPQLADLRKLGTYISRKWETDASNKLDSRVVIMKDGERVIVTLHELNKGMLQQHLCSWGRRVDEEVFSQAMESWRSKEALRDTSATYIAGLDTVPLPLDEAELVDISPPVIPEPLLGAVTDQEETDSGGGVEEESAYEDETSDGEDTELLQSFTTSHIETVDTESATPADLTGEYPTRRGKEVEFPTSYRVPATRSLFLRWMERVRADIVPKKLYIKWTPGQARQLAKYLTTVWKTDDTNRPVWSKAAPLDKGYKADVVDMLEAWGSRIDDSVYEDAMSPAISEGLTLDMRDEVHINAAIPVVRYHVPKRLKQGEEKVRHAAELLTGLRAVTGSLPTGARKYDPATERRRCDKKLREAIVGPLTPYRKVAKPFVGGVTPMNIRHKRGMDHMESGRPAKALGAVIDADVESNDEVAYAAMHKHHHAEEVCVSKEVLDTLYGAAAVPHNEGPPIDPEEIRGAIKNHKKGTAGGEDGLTMDHLRDAIAIEPEICVELARLFQCMLDQAWSPESVSTSRLLALPKPGKSPHDISGWRPVAISNIVRRVFHKVLASRLMPIFQDNVDTMQAALGAPDGAGQHLIVTSVILENLEREGGCIIGEDVENAYNSIPWDCIIAAMEAAGFPTKIKEYIIAAMEASHLSYNGKGIGNRRGVAQGDPLSSGLFCLTFDPVLRAGKKAAGGDAVTVFGCRAPTRKGFADDVLFIIKTLAAGQRVLDATDEVCVMMKIKMQPVKCWYIVDSRQRGDLYLQEGEGEERHDVRLQRVSTAIACGTKKYLGVPMGEEKECAALIGVKLDEILEQAETLFATGFHRQSCFIILRLCILTRATYLVRNAKGIDHLLPEFDDRVHRLVADAMGVPPEDLDTRSVYLPMRFGGLGLPRLALVRPFAQLGALANVLSRGFPESHAFLWELLEHAESSFTIQVEQLCAEHDVRIDRIRKTLYIVEKDEQGCEVITDLCAKAQGILWERHCRATADVWLAEEQEKRSNLGVSLTGIRNDPSCNAPFLRFPTSLFELPDDAFCMALQQRCGINVMAMENSLYGPNCMACEARDINSSDPCSHSGGHYGCCHAPDIWGWRIVMHDKITAIIVSAFKACGGVSSRIER</sequence>
<comment type="caution">
    <text evidence="3">The sequence shown here is derived from an EMBL/GenBank/DDBJ whole genome shotgun (WGS) entry which is preliminary data.</text>
</comment>
<feature type="non-terminal residue" evidence="3">
    <location>
        <position position="1433"/>
    </location>
</feature>